<evidence type="ECO:0000259" key="1">
    <source>
        <dbReference type="PROSITE" id="PS50943"/>
    </source>
</evidence>
<dbReference type="InterPro" id="IPR010982">
    <property type="entry name" value="Lambda_DNA-bd_dom_sf"/>
</dbReference>
<comment type="caution">
    <text evidence="2">The sequence shown here is derived from an EMBL/GenBank/DDBJ whole genome shotgun (WGS) entry which is preliminary data.</text>
</comment>
<dbReference type="SUPFAM" id="SSF47413">
    <property type="entry name" value="lambda repressor-like DNA-binding domains"/>
    <property type="match status" value="1"/>
</dbReference>
<dbReference type="Pfam" id="PF13560">
    <property type="entry name" value="HTH_31"/>
    <property type="match status" value="1"/>
</dbReference>
<dbReference type="InterPro" id="IPR043917">
    <property type="entry name" value="DUF5753"/>
</dbReference>
<dbReference type="InterPro" id="IPR001387">
    <property type="entry name" value="Cro/C1-type_HTH"/>
</dbReference>
<reference evidence="2 3" key="1">
    <citation type="submission" date="2021-10" db="EMBL/GenBank/DDBJ databases">
        <title>Streptomyces gossypii sp. nov., isolated from soil collected from cotton field.</title>
        <authorList>
            <person name="Ge X."/>
            <person name="Chen X."/>
            <person name="Liu W."/>
        </authorList>
    </citation>
    <scope>NUCLEOTIDE SEQUENCE [LARGE SCALE GENOMIC DNA]</scope>
    <source>
        <strain evidence="2 3">N2-109</strain>
    </source>
</reference>
<dbReference type="RefSeq" id="WP_260220814.1">
    <property type="nucleotide sequence ID" value="NZ_JAJAGO010000014.1"/>
</dbReference>
<dbReference type="Gene3D" id="1.10.260.40">
    <property type="entry name" value="lambda repressor-like DNA-binding domains"/>
    <property type="match status" value="1"/>
</dbReference>
<dbReference type="SMART" id="SM00530">
    <property type="entry name" value="HTH_XRE"/>
    <property type="match status" value="1"/>
</dbReference>
<protein>
    <submittedName>
        <fullName evidence="2">Helix-turn-helix domain-containing protein</fullName>
    </submittedName>
</protein>
<gene>
    <name evidence="2" type="ORF">LHJ74_26590</name>
</gene>
<proteinExistence type="predicted"/>
<sequence>MATVRLVPTVRRRRLGGALRRLRNQAGVSIDTTAEAMRWDPSKVSRIENAKAHMPIKEVAPLLAHYGVTDQAVITALEGLAKDANKTGWWTTYGDVVADGYRDYIGLEEDAESAHIYAQGLIPGLLQIGAYAREIIAGTAPQLTQDDVNALTEIRKKRQAILTDASRPTGSLKLWAIIHEAVLHYRSAAYPSLMRDQLRHLLDMTELPNITIQVMPREAPAHPGMVGPFHVVRFPEPWPTVINLENIRGGYFVEGTDEVKAFESAFELIRAAALPVPGTRETIKKIMEGSPE</sequence>
<feature type="domain" description="HTH cro/C1-type" evidence="1">
    <location>
        <begin position="19"/>
        <end position="73"/>
    </location>
</feature>
<organism evidence="2 3">
    <name type="scientific">Streptomyces gossypii</name>
    <dbReference type="NCBI Taxonomy" id="2883101"/>
    <lineage>
        <taxon>Bacteria</taxon>
        <taxon>Bacillati</taxon>
        <taxon>Actinomycetota</taxon>
        <taxon>Actinomycetes</taxon>
        <taxon>Kitasatosporales</taxon>
        <taxon>Streptomycetaceae</taxon>
        <taxon>Streptomyces</taxon>
    </lineage>
</organism>
<dbReference type="Proteomes" id="UP001156389">
    <property type="component" value="Unassembled WGS sequence"/>
</dbReference>
<name>A0ABT2JZT7_9ACTN</name>
<evidence type="ECO:0000313" key="2">
    <source>
        <dbReference type="EMBL" id="MCT2593432.1"/>
    </source>
</evidence>
<accession>A0ABT2JZT7</accession>
<evidence type="ECO:0000313" key="3">
    <source>
        <dbReference type="Proteomes" id="UP001156389"/>
    </source>
</evidence>
<dbReference type="EMBL" id="JAJAGO010000014">
    <property type="protein sequence ID" value="MCT2593432.1"/>
    <property type="molecule type" value="Genomic_DNA"/>
</dbReference>
<dbReference type="PROSITE" id="PS50943">
    <property type="entry name" value="HTH_CROC1"/>
    <property type="match status" value="1"/>
</dbReference>
<keyword evidence="3" id="KW-1185">Reference proteome</keyword>
<dbReference type="Pfam" id="PF19054">
    <property type="entry name" value="DUF5753"/>
    <property type="match status" value="1"/>
</dbReference>